<dbReference type="InterPro" id="IPR047199">
    <property type="entry name" value="CorA-like"/>
</dbReference>
<dbReference type="AlphaFoldDB" id="A0A1C4BHK2"/>
<dbReference type="Gene3D" id="1.20.58.340">
    <property type="entry name" value="Magnesium transport protein CorA, transmembrane region"/>
    <property type="match status" value="2"/>
</dbReference>
<dbReference type="InterPro" id="IPR002523">
    <property type="entry name" value="MgTranspt_CorA/ZnTranspt_ZntB"/>
</dbReference>
<dbReference type="Gene3D" id="3.30.460.20">
    <property type="entry name" value="CorA soluble domain-like"/>
    <property type="match status" value="1"/>
</dbReference>
<feature type="transmembrane region" description="Helical" evidence="6">
    <location>
        <begin position="249"/>
        <end position="268"/>
    </location>
</feature>
<dbReference type="CDD" id="cd12827">
    <property type="entry name" value="EcCorA_ZntB-like_u2"/>
    <property type="match status" value="1"/>
</dbReference>
<reference evidence="8" key="1">
    <citation type="submission" date="2016-08" db="EMBL/GenBank/DDBJ databases">
        <authorList>
            <person name="Varghese N."/>
            <person name="Submissions Spin"/>
        </authorList>
    </citation>
    <scope>NUCLEOTIDE SEQUENCE [LARGE SCALE GENOMIC DNA]</scope>
    <source>
        <strain evidence="8">R-53094</strain>
    </source>
</reference>
<evidence type="ECO:0000256" key="3">
    <source>
        <dbReference type="ARBA" id="ARBA00022692"/>
    </source>
</evidence>
<evidence type="ECO:0000256" key="2">
    <source>
        <dbReference type="ARBA" id="ARBA00009765"/>
    </source>
</evidence>
<accession>A0A1C4BHK2</accession>
<dbReference type="EMBL" id="FMAO01000011">
    <property type="protein sequence ID" value="SCC06396.1"/>
    <property type="molecule type" value="Genomic_DNA"/>
</dbReference>
<sequence>MYQEHVVLNGQHWIDVTDPTDEDLQQLKTKFHLTNKFESYVRDSRERSRFEYNDQTKMAMLIWQVIVKDDQLNEYQVVPVSFILTEETLISVVPENTNIVNQTLHELFAQMGTKPLSILTVLLQLLWQLNDQYMDQIDEINTLREALTKFHNNPSNRQIKGLSSLSNQLVHLTTAIDNNAMAIQQIKINANDATDELVLTDKERNLIADVEIETKQSQQMTQDTADLVDRLSNTYNNLLNNTLNDTMRFLTIWSLILAVPPIISGFYGMNMHLPLAKGNFAWFGTIIMTAILIIIIVYLVKKRK</sequence>
<dbReference type="RefSeq" id="WP_092463336.1">
    <property type="nucleotide sequence ID" value="NZ_BJEE01000003.1"/>
</dbReference>
<evidence type="ECO:0000256" key="5">
    <source>
        <dbReference type="ARBA" id="ARBA00023136"/>
    </source>
</evidence>
<dbReference type="SUPFAM" id="SSF144083">
    <property type="entry name" value="Magnesium transport protein CorA, transmembrane region"/>
    <property type="match status" value="1"/>
</dbReference>
<evidence type="ECO:0000256" key="1">
    <source>
        <dbReference type="ARBA" id="ARBA00004141"/>
    </source>
</evidence>
<name>A0A1C4BHK2_9LACO</name>
<gene>
    <name evidence="7" type="ORF">GA0061074_11143</name>
</gene>
<dbReference type="PANTHER" id="PTHR47891">
    <property type="entry name" value="TRANSPORTER-RELATED"/>
    <property type="match status" value="1"/>
</dbReference>
<keyword evidence="5 6" id="KW-0472">Membrane</keyword>
<dbReference type="Proteomes" id="UP000199268">
    <property type="component" value="Unassembled WGS sequence"/>
</dbReference>
<keyword evidence="3 6" id="KW-0812">Transmembrane</keyword>
<comment type="subcellular location">
    <subcellularLocation>
        <location evidence="1">Membrane</location>
        <topology evidence="1">Multi-pass membrane protein</topology>
    </subcellularLocation>
</comment>
<feature type="transmembrane region" description="Helical" evidence="6">
    <location>
        <begin position="280"/>
        <end position="300"/>
    </location>
</feature>
<dbReference type="SUPFAM" id="SSF143865">
    <property type="entry name" value="CorA soluble domain-like"/>
    <property type="match status" value="1"/>
</dbReference>
<keyword evidence="8" id="KW-1185">Reference proteome</keyword>
<organism evidence="7 8">
    <name type="scientific">Weissella bombi</name>
    <dbReference type="NCBI Taxonomy" id="1505725"/>
    <lineage>
        <taxon>Bacteria</taxon>
        <taxon>Bacillati</taxon>
        <taxon>Bacillota</taxon>
        <taxon>Bacilli</taxon>
        <taxon>Lactobacillales</taxon>
        <taxon>Lactobacillaceae</taxon>
        <taxon>Weissella</taxon>
    </lineage>
</organism>
<comment type="similarity">
    <text evidence="2">Belongs to the CorA metal ion transporter (MIT) (TC 1.A.35) family.</text>
</comment>
<protein>
    <submittedName>
        <fullName evidence="7">Mg2+ and Co2+ transporter CorA</fullName>
    </submittedName>
</protein>
<keyword evidence="4 6" id="KW-1133">Transmembrane helix</keyword>
<dbReference type="PANTHER" id="PTHR47891:SF1">
    <property type="entry name" value="CORA-MAGNESIUM AND COBALT TRANSPORTER"/>
    <property type="match status" value="1"/>
</dbReference>
<dbReference type="STRING" id="1505725.GA0061074_11143"/>
<dbReference type="InterPro" id="IPR045863">
    <property type="entry name" value="CorA_TM1_TM2"/>
</dbReference>
<evidence type="ECO:0000313" key="7">
    <source>
        <dbReference type="EMBL" id="SCC06396.1"/>
    </source>
</evidence>
<evidence type="ECO:0000313" key="8">
    <source>
        <dbReference type="Proteomes" id="UP000199268"/>
    </source>
</evidence>
<dbReference type="OrthoDB" id="9803416at2"/>
<evidence type="ECO:0000256" key="6">
    <source>
        <dbReference type="SAM" id="Phobius"/>
    </source>
</evidence>
<dbReference type="GO" id="GO:0016020">
    <property type="term" value="C:membrane"/>
    <property type="evidence" value="ECO:0007669"/>
    <property type="project" value="UniProtKB-SubCell"/>
</dbReference>
<evidence type="ECO:0000256" key="4">
    <source>
        <dbReference type="ARBA" id="ARBA00022989"/>
    </source>
</evidence>
<dbReference type="GO" id="GO:0046873">
    <property type="term" value="F:metal ion transmembrane transporter activity"/>
    <property type="evidence" value="ECO:0007669"/>
    <property type="project" value="InterPro"/>
</dbReference>
<dbReference type="Pfam" id="PF01544">
    <property type="entry name" value="CorA"/>
    <property type="match status" value="1"/>
</dbReference>
<dbReference type="InterPro" id="IPR045861">
    <property type="entry name" value="CorA_cytoplasmic_dom"/>
</dbReference>
<proteinExistence type="inferred from homology"/>